<dbReference type="PANTHER" id="PTHR47331">
    <property type="entry name" value="PHD-TYPE DOMAIN-CONTAINING PROTEIN"/>
    <property type="match status" value="1"/>
</dbReference>
<protein>
    <recommendedName>
        <fullName evidence="1">Integrase catalytic domain-containing protein</fullName>
    </recommendedName>
</protein>
<gene>
    <name evidence="2" type="ORF">P5673_014424</name>
</gene>
<evidence type="ECO:0000313" key="2">
    <source>
        <dbReference type="EMBL" id="KAK2562716.1"/>
    </source>
</evidence>
<feature type="domain" description="Integrase catalytic" evidence="1">
    <location>
        <begin position="211"/>
        <end position="393"/>
    </location>
</feature>
<comment type="caution">
    <text evidence="2">The sequence shown here is derived from an EMBL/GenBank/DDBJ whole genome shotgun (WGS) entry which is preliminary data.</text>
</comment>
<proteinExistence type="predicted"/>
<dbReference type="SUPFAM" id="SSF53098">
    <property type="entry name" value="Ribonuclease H-like"/>
    <property type="match status" value="1"/>
</dbReference>
<evidence type="ECO:0000259" key="1">
    <source>
        <dbReference type="PROSITE" id="PS50994"/>
    </source>
</evidence>
<dbReference type="PANTHER" id="PTHR47331:SF1">
    <property type="entry name" value="GAG-LIKE PROTEIN"/>
    <property type="match status" value="1"/>
</dbReference>
<reference evidence="2" key="1">
    <citation type="journal article" date="2023" name="G3 (Bethesda)">
        <title>Whole genome assembly and annotation of the endangered Caribbean coral Acropora cervicornis.</title>
        <authorList>
            <person name="Selwyn J.D."/>
            <person name="Vollmer S.V."/>
        </authorList>
    </citation>
    <scope>NUCLEOTIDE SEQUENCE</scope>
    <source>
        <strain evidence="2">K2</strain>
    </source>
</reference>
<sequence length="440" mass="50225">MTLQASTLRTIVQGAYQLKTFFKTAAVLTVHTSSRKVRTAGETSLLANHQMTMTLKLKVKPGWVSVLKATTSFWIQRRPLRGPIYCELPPGYFAQAYFDDLTGLATGKEVHCSNDLRSLYPYTDEKGILRVGGRLKHAPIPYQAKHPAILPNKHDIVSLIVSHLHQRLNHSGVEHILAELRQRCWICSQENKNTTPNQIPPDGKPASKQTSRFHPTLLQHRCGLFWPAVSQRETMIKLYGCLFTCLVTRAVHLEIAHSLETDRFIMALRRMMARRAKPRNIYSDNGTNFVGAERELKECLDGMNQAKISDTLSQDRIQWFFNPPSAPHFGGVWERLVKSAKKALKITLNSQLVSDETLLTLMAEVESRPLTHVSVNPKALEAITPNHFLFGRNSLNVPPNVFDERDLNSRKGWRQAQTLTDHFRRRWLREFVPALTERRK</sequence>
<dbReference type="Proteomes" id="UP001249851">
    <property type="component" value="Unassembled WGS sequence"/>
</dbReference>
<dbReference type="InterPro" id="IPR001584">
    <property type="entry name" value="Integrase_cat-core"/>
</dbReference>
<dbReference type="AlphaFoldDB" id="A0AAD9QKP3"/>
<dbReference type="InterPro" id="IPR036397">
    <property type="entry name" value="RNaseH_sf"/>
</dbReference>
<organism evidence="2 3">
    <name type="scientific">Acropora cervicornis</name>
    <name type="common">Staghorn coral</name>
    <dbReference type="NCBI Taxonomy" id="6130"/>
    <lineage>
        <taxon>Eukaryota</taxon>
        <taxon>Metazoa</taxon>
        <taxon>Cnidaria</taxon>
        <taxon>Anthozoa</taxon>
        <taxon>Hexacorallia</taxon>
        <taxon>Scleractinia</taxon>
        <taxon>Astrocoeniina</taxon>
        <taxon>Acroporidae</taxon>
        <taxon>Acropora</taxon>
    </lineage>
</organism>
<reference evidence="2" key="2">
    <citation type="journal article" date="2023" name="Science">
        <title>Genomic signatures of disease resistance in endangered staghorn corals.</title>
        <authorList>
            <person name="Vollmer S.V."/>
            <person name="Selwyn J.D."/>
            <person name="Despard B.A."/>
            <person name="Roesel C.L."/>
        </authorList>
    </citation>
    <scope>NUCLEOTIDE SEQUENCE</scope>
    <source>
        <strain evidence="2">K2</strain>
    </source>
</reference>
<dbReference type="InterPro" id="IPR012337">
    <property type="entry name" value="RNaseH-like_sf"/>
</dbReference>
<dbReference type="EMBL" id="JARQWQ010000028">
    <property type="protein sequence ID" value="KAK2562716.1"/>
    <property type="molecule type" value="Genomic_DNA"/>
</dbReference>
<dbReference type="GO" id="GO:0003676">
    <property type="term" value="F:nucleic acid binding"/>
    <property type="evidence" value="ECO:0007669"/>
    <property type="project" value="InterPro"/>
</dbReference>
<dbReference type="PROSITE" id="PS50994">
    <property type="entry name" value="INTEGRASE"/>
    <property type="match status" value="1"/>
</dbReference>
<name>A0AAD9QKP3_ACRCE</name>
<evidence type="ECO:0000313" key="3">
    <source>
        <dbReference type="Proteomes" id="UP001249851"/>
    </source>
</evidence>
<keyword evidence="3" id="KW-1185">Reference proteome</keyword>
<dbReference type="GO" id="GO:0015074">
    <property type="term" value="P:DNA integration"/>
    <property type="evidence" value="ECO:0007669"/>
    <property type="project" value="InterPro"/>
</dbReference>
<dbReference type="Gene3D" id="3.30.420.10">
    <property type="entry name" value="Ribonuclease H-like superfamily/Ribonuclease H"/>
    <property type="match status" value="1"/>
</dbReference>
<accession>A0AAD9QKP3</accession>